<feature type="transmembrane region" description="Helical" evidence="1">
    <location>
        <begin position="66"/>
        <end position="87"/>
    </location>
</feature>
<feature type="transmembrane region" description="Helical" evidence="1">
    <location>
        <begin position="174"/>
        <end position="194"/>
    </location>
</feature>
<evidence type="ECO:0000256" key="1">
    <source>
        <dbReference type="SAM" id="Phobius"/>
    </source>
</evidence>
<comment type="caution">
    <text evidence="2">The sequence shown here is derived from an EMBL/GenBank/DDBJ whole genome shotgun (WGS) entry which is preliminary data.</text>
</comment>
<dbReference type="RefSeq" id="WP_114278541.1">
    <property type="nucleotide sequence ID" value="NZ_QPJY01000002.1"/>
</dbReference>
<keyword evidence="3" id="KW-1185">Reference proteome</keyword>
<gene>
    <name evidence="2" type="ORF">DFQ59_10231</name>
</gene>
<feature type="transmembrane region" description="Helical" evidence="1">
    <location>
        <begin position="200"/>
        <end position="218"/>
    </location>
</feature>
<reference evidence="2 3" key="1">
    <citation type="submission" date="2018-07" db="EMBL/GenBank/DDBJ databases">
        <title>Genomic Encyclopedia of Type Strains, Phase IV (KMG-IV): sequencing the most valuable type-strain genomes for metagenomic binning, comparative biology and taxonomic classification.</title>
        <authorList>
            <person name="Goeker M."/>
        </authorList>
    </citation>
    <scope>NUCLEOTIDE SEQUENCE [LARGE SCALE GENOMIC DNA]</scope>
    <source>
        <strain evidence="2 3">DSM 26407</strain>
    </source>
</reference>
<dbReference type="Proteomes" id="UP000252707">
    <property type="component" value="Unassembled WGS sequence"/>
</dbReference>
<keyword evidence="1" id="KW-1133">Transmembrane helix</keyword>
<dbReference type="OrthoDB" id="8443503at2"/>
<dbReference type="InterPro" id="IPR022266">
    <property type="entry name" value="DtrJ-like"/>
</dbReference>
<organism evidence="2 3">
    <name type="scientific">Thioalbus denitrificans</name>
    <dbReference type="NCBI Taxonomy" id="547122"/>
    <lineage>
        <taxon>Bacteria</taxon>
        <taxon>Pseudomonadati</taxon>
        <taxon>Pseudomonadota</taxon>
        <taxon>Gammaproteobacteria</taxon>
        <taxon>Chromatiales</taxon>
        <taxon>Ectothiorhodospiraceae</taxon>
        <taxon>Thioalbus</taxon>
    </lineage>
</organism>
<feature type="transmembrane region" description="Helical" evidence="1">
    <location>
        <begin position="107"/>
        <end position="125"/>
    </location>
</feature>
<feature type="transmembrane region" description="Helical" evidence="1">
    <location>
        <begin position="131"/>
        <end position="154"/>
    </location>
</feature>
<keyword evidence="1" id="KW-0472">Membrane</keyword>
<feature type="transmembrane region" description="Helical" evidence="1">
    <location>
        <begin position="12"/>
        <end position="32"/>
    </location>
</feature>
<evidence type="ECO:0000313" key="3">
    <source>
        <dbReference type="Proteomes" id="UP000252707"/>
    </source>
</evidence>
<dbReference type="EMBL" id="QPJY01000002">
    <property type="protein sequence ID" value="RCX31688.1"/>
    <property type="molecule type" value="Genomic_DNA"/>
</dbReference>
<dbReference type="Pfam" id="PF14348">
    <property type="entry name" value="DtrJ-like"/>
    <property type="match status" value="1"/>
</dbReference>
<protein>
    <submittedName>
        <fullName evidence="2">Integrating conjugative element membrane protein (TIGR03747 family)</fullName>
    </submittedName>
</protein>
<evidence type="ECO:0000313" key="2">
    <source>
        <dbReference type="EMBL" id="RCX31688.1"/>
    </source>
</evidence>
<sequence length="222" mass="24601">MNDRRAGWWRLPLLTGLLMVLTLVVHLVYVAWPWPEAPRGTAPLRAAVAAEWSTVSDLVEGPAAEVIASVASGTYQVLFVWTGLDYLVRRAADPTPMEGANEAGRRFVLGTWMFFETAYYSVQLLGLRLGVLAVSLPLFAVAGLGGFLDGLIGWYLRRTGGGRESGFIYHRAKFALWGAVFLLWACYLVPPVALDPRWQIPPFVVLFGLGIRVATAWFKKYL</sequence>
<accession>A0A369CEN0</accession>
<name>A0A369CEN0_9GAMM</name>
<keyword evidence="1" id="KW-0812">Transmembrane</keyword>
<proteinExistence type="predicted"/>
<dbReference type="AlphaFoldDB" id="A0A369CEN0"/>